<dbReference type="AlphaFoldDB" id="A0A382R2B5"/>
<evidence type="ECO:0008006" key="4">
    <source>
        <dbReference type="Google" id="ProtNLM"/>
    </source>
</evidence>
<evidence type="ECO:0000313" key="3">
    <source>
        <dbReference type="EMBL" id="SVC91863.1"/>
    </source>
</evidence>
<dbReference type="Gene3D" id="3.40.50.720">
    <property type="entry name" value="NAD(P)-binding Rossmann-like Domain"/>
    <property type="match status" value="1"/>
</dbReference>
<dbReference type="InterPro" id="IPR036291">
    <property type="entry name" value="NAD(P)-bd_dom_sf"/>
</dbReference>
<protein>
    <recommendedName>
        <fullName evidence="4">Gfo/Idh/MocA-like oxidoreductase N-terminal domain-containing protein</fullName>
    </recommendedName>
</protein>
<name>A0A382R2B5_9ZZZZ</name>
<sequence>MSEKKLEVGLVGCGRVSRTAHYDSIKNNPSLDFRAVCDTDRERADIWADKNEVKAYYDFADMLAGEELDLVSINVPNRLHPELGIKAAEQGVHVICEKPLGIRLAEVDELIACCEKNNVKLFTVLQNRYNETNKLLKQSIDDKRFGQIHTCNVTLRWRRGIGYYQEDDGWRGSRDLAGGVFTNQAVHYIDMMQWLIGAPALTVYSKMDTCVHPVAVETHGSAIIKFGNGVIGSLDLTNLNYPDDTEGSITLLGEKGTVKIGGKSMNQVLEW</sequence>
<dbReference type="InterPro" id="IPR000683">
    <property type="entry name" value="Gfo/Idh/MocA-like_OxRdtase_N"/>
</dbReference>
<proteinExistence type="predicted"/>
<evidence type="ECO:0000259" key="1">
    <source>
        <dbReference type="Pfam" id="PF01408"/>
    </source>
</evidence>
<dbReference type="Gene3D" id="3.30.360.10">
    <property type="entry name" value="Dihydrodipicolinate Reductase, domain 2"/>
    <property type="match status" value="1"/>
</dbReference>
<dbReference type="GO" id="GO:0000166">
    <property type="term" value="F:nucleotide binding"/>
    <property type="evidence" value="ECO:0007669"/>
    <property type="project" value="InterPro"/>
</dbReference>
<dbReference type="Pfam" id="PF01408">
    <property type="entry name" value="GFO_IDH_MocA"/>
    <property type="match status" value="1"/>
</dbReference>
<evidence type="ECO:0000259" key="2">
    <source>
        <dbReference type="Pfam" id="PF22725"/>
    </source>
</evidence>
<feature type="non-terminal residue" evidence="3">
    <location>
        <position position="271"/>
    </location>
</feature>
<dbReference type="EMBL" id="UINC01118617">
    <property type="protein sequence ID" value="SVC91863.1"/>
    <property type="molecule type" value="Genomic_DNA"/>
</dbReference>
<dbReference type="SUPFAM" id="SSF51735">
    <property type="entry name" value="NAD(P)-binding Rossmann-fold domains"/>
    <property type="match status" value="1"/>
</dbReference>
<dbReference type="PANTHER" id="PTHR43249">
    <property type="entry name" value="UDP-N-ACETYL-2-AMINO-2-DEOXY-D-GLUCURONATE OXIDASE"/>
    <property type="match status" value="1"/>
</dbReference>
<dbReference type="PANTHER" id="PTHR43249:SF1">
    <property type="entry name" value="D-GLUCOSIDE 3-DEHYDROGENASE"/>
    <property type="match status" value="1"/>
</dbReference>
<reference evidence="3" key="1">
    <citation type="submission" date="2018-05" db="EMBL/GenBank/DDBJ databases">
        <authorList>
            <person name="Lanie J.A."/>
            <person name="Ng W.-L."/>
            <person name="Kazmierczak K.M."/>
            <person name="Andrzejewski T.M."/>
            <person name="Davidsen T.M."/>
            <person name="Wayne K.J."/>
            <person name="Tettelin H."/>
            <person name="Glass J.I."/>
            <person name="Rusch D."/>
            <person name="Podicherti R."/>
            <person name="Tsui H.-C.T."/>
            <person name="Winkler M.E."/>
        </authorList>
    </citation>
    <scope>NUCLEOTIDE SEQUENCE</scope>
</reference>
<gene>
    <name evidence="3" type="ORF">METZ01_LOCUS344717</name>
</gene>
<accession>A0A382R2B5</accession>
<feature type="domain" description="Gfo/Idh/MocA-like oxidoreductase N-terminal" evidence="1">
    <location>
        <begin position="7"/>
        <end position="122"/>
    </location>
</feature>
<dbReference type="SUPFAM" id="SSF55347">
    <property type="entry name" value="Glyceraldehyde-3-phosphate dehydrogenase-like, C-terminal domain"/>
    <property type="match status" value="1"/>
</dbReference>
<organism evidence="3">
    <name type="scientific">marine metagenome</name>
    <dbReference type="NCBI Taxonomy" id="408172"/>
    <lineage>
        <taxon>unclassified sequences</taxon>
        <taxon>metagenomes</taxon>
        <taxon>ecological metagenomes</taxon>
    </lineage>
</organism>
<dbReference type="Pfam" id="PF22725">
    <property type="entry name" value="GFO_IDH_MocA_C3"/>
    <property type="match status" value="1"/>
</dbReference>
<dbReference type="InterPro" id="IPR055170">
    <property type="entry name" value="GFO_IDH_MocA-like_dom"/>
</dbReference>
<feature type="domain" description="GFO/IDH/MocA-like oxidoreductase" evidence="2">
    <location>
        <begin position="136"/>
        <end position="258"/>
    </location>
</feature>
<dbReference type="InterPro" id="IPR052515">
    <property type="entry name" value="Gfo/Idh/MocA_Oxidoreductase"/>
</dbReference>